<accession>A0A1K2I772</accession>
<gene>
    <name evidence="3" type="ORF">LREN565_1347</name>
</gene>
<feature type="domain" description="Bacterial Ig" evidence="2">
    <location>
        <begin position="312"/>
        <end position="384"/>
    </location>
</feature>
<feature type="chain" id="PRO_5011978482" evidence="1">
    <location>
        <begin position="26"/>
        <end position="388"/>
    </location>
</feature>
<protein>
    <submittedName>
        <fullName evidence="3">Biofilm-associated protein</fullName>
    </submittedName>
</protein>
<evidence type="ECO:0000313" key="3">
    <source>
        <dbReference type="EMBL" id="SFZ88234.1"/>
    </source>
</evidence>
<evidence type="ECO:0000256" key="1">
    <source>
        <dbReference type="SAM" id="SignalP"/>
    </source>
</evidence>
<dbReference type="EMBL" id="LT634362">
    <property type="protein sequence ID" value="SFZ88234.1"/>
    <property type="molecule type" value="Genomic_DNA"/>
</dbReference>
<feature type="domain" description="Bacterial Ig" evidence="2">
    <location>
        <begin position="234"/>
        <end position="303"/>
    </location>
</feature>
<keyword evidence="1" id="KW-0732">Signal</keyword>
<feature type="signal peptide" evidence="1">
    <location>
        <begin position="1"/>
        <end position="25"/>
    </location>
</feature>
<dbReference type="AlphaFoldDB" id="A0A1K2I772"/>
<dbReference type="InterPro" id="IPR041498">
    <property type="entry name" value="Big_6"/>
</dbReference>
<name>A0A1K2I772_9LACO</name>
<organism evidence="3">
    <name type="scientific">Loigolactobacillus rennini</name>
    <dbReference type="NCBI Taxonomy" id="238013"/>
    <lineage>
        <taxon>Bacteria</taxon>
        <taxon>Bacillati</taxon>
        <taxon>Bacillota</taxon>
        <taxon>Bacilli</taxon>
        <taxon>Lactobacillales</taxon>
        <taxon>Lactobacillaceae</taxon>
        <taxon>Loigolactobacillus</taxon>
    </lineage>
</organism>
<dbReference type="Pfam" id="PF17936">
    <property type="entry name" value="Big_6"/>
    <property type="match status" value="2"/>
</dbReference>
<proteinExistence type="predicted"/>
<reference evidence="3" key="1">
    <citation type="submission" date="2016-11" db="EMBL/GenBank/DDBJ databases">
        <authorList>
            <person name="Jaros S."/>
            <person name="Januszkiewicz K."/>
            <person name="Wedrychowicz H."/>
        </authorList>
    </citation>
    <scope>NUCLEOTIDE SEQUENCE</scope>
    <source>
        <strain evidence="3">ACA-DC 565</strain>
    </source>
</reference>
<sequence>MVVTAASTLLLVSGIAASQTSAVTAATQDNAAMQEQKARALQVYAEGTLTAGGTAVDGLSLQAGNTVTTGTLNLNYEGTALESEIREGTRYAVRLPDELKDLVKSPNFKQYVTGHYQAVDANGQVITRDYTAEQMHILDNGTVLAFDNPETIPLRRATFNVDITLDLGQAVTDSSIRIKNAQTTPYAFVSGIVSSEGDLDWSLISSYTEEARLLTYKLDPGYDLLQVKPTIEEPVYSSDTEITGTGTPGAAVEVTANDSVIGTGTVNNSGIYHVQISRQDVDTIIAVTQDTGVGQSEATTTTVREGILAPFVNRFYEGDTVISGTGSTPNNTIIVTDAAGAEVTRGKLDANMGFDIPITKQKAFDILYVYETDGTEQSPKTAVVVRSA</sequence>
<evidence type="ECO:0000259" key="2">
    <source>
        <dbReference type="Pfam" id="PF17936"/>
    </source>
</evidence>